<keyword evidence="5 11" id="KW-0378">Hydrolase</keyword>
<keyword evidence="7 11" id="KW-0326">Glycosidase</keyword>
<evidence type="ECO:0000256" key="8">
    <source>
        <dbReference type="RuleBase" id="RU003679"/>
    </source>
</evidence>
<sequence>MTVRRTLAVAVALLTAVGLAGPPTAAEATPTVPAAVVPAAVDPGTAQAGNLAAPAADPAAGPILGRRHQVTYDRYSLMLDGRRLLLQSAEFHYFRLPSPDLWRDVLEKLKAAGFNSVSLYFDWAYHSPKAGVYDFTGVRDVDRLLRTAEEVGLWVVARPGPYINAETSGGGFPSWLKQVPGRARSSDPGYTAAYRDWLGHLDPIIARHQVTRGGAVLLYNAENEYATNTDAAYMQDIQDTARSHGVDVPIMTNVCCDAADWVSKWGSGLGAVQIPGVDDYPQSFDCENFDTTWGPWGEGVTERIRPDAPVFAAEYQAGSIDAQNVGYEACRKLTGPAYMRYFHKNNTIVSGATGFNYYMGFGGTNWGWLAQPNDVYTSYDYGAAITEGRQLTDKYDEFKRQGYFLRALTPLTRTDPATGPATGNPTLRTDARANPDTRTQFVLLRHTDRAATTTDTGVLDWFTPDGRYQVPVRLAGRDAKILVAGYDLGDQRLVLSSSEIMTHAAVDGRDVALLYGDQGSTGTTVLRYRQRPRVSVLAGDVTSAYDPVTGDLRLTYPHAGLARVLVTGGGRRPLLLLVGTPEAAAGFWRVDTTAGPVLVRGTSLVRSATVRGDTLDLRADSASAADVEVFGPVRRLTVNGRTVPVRPTAGGSVAGRLPGPAAVRLPALTGWRVRAEAPEAAPGFDDSAWTVADHTSTLSPIPPVTLPVLYSDDYGYHSGSVWYRGRFTATGTETQVKLNAVTGKRGNYLVWLNGRYLGSAAGGTQADAGPPANPDPGPGTFAVPAGLLRPGAPATLAVLVQNMGQNDDWTAEEIRFRQPRGLVGARIAGSTAPIGWRIQGAAGGEDLPDPVRGPLNLGGLYGERTGWTLPGFPDRAWLGVATPSARPLDAGVSWLRTSFRLDLPAGQDTSVGLRFGAAPPAGYRVLLYLNGWNLGQYGADIGPQTDFVLPAGLLRGHGDNTLALAVVADRPGGKLPPVSLVTLGTQRGGVPVRDVPSPGYVPPRR</sequence>
<dbReference type="EC" id="3.2.1.23" evidence="3"/>
<evidence type="ECO:0000256" key="5">
    <source>
        <dbReference type="ARBA" id="ARBA00022801"/>
    </source>
</evidence>
<dbReference type="GO" id="GO:0004565">
    <property type="term" value="F:beta-galactosidase activity"/>
    <property type="evidence" value="ECO:0007669"/>
    <property type="project" value="UniProtKB-EC"/>
</dbReference>
<feature type="chain" id="PRO_5045888265" description="beta-galactosidase" evidence="9">
    <location>
        <begin position="26"/>
        <end position="1005"/>
    </location>
</feature>
<dbReference type="Pfam" id="PF10435">
    <property type="entry name" value="BetaGal_dom2"/>
    <property type="match status" value="1"/>
</dbReference>
<comment type="caution">
    <text evidence="11">The sequence shown here is derived from an EMBL/GenBank/DDBJ whole genome shotgun (WGS) entry which is preliminary data.</text>
</comment>
<dbReference type="InterPro" id="IPR017853">
    <property type="entry name" value="GH"/>
</dbReference>
<evidence type="ECO:0000259" key="10">
    <source>
        <dbReference type="SMART" id="SM01029"/>
    </source>
</evidence>
<dbReference type="RefSeq" id="WP_377546787.1">
    <property type="nucleotide sequence ID" value="NZ_JBHSBN010000010.1"/>
</dbReference>
<reference evidence="12" key="1">
    <citation type="journal article" date="2019" name="Int. J. Syst. Evol. Microbiol.">
        <title>The Global Catalogue of Microorganisms (GCM) 10K type strain sequencing project: providing services to taxonomists for standard genome sequencing and annotation.</title>
        <authorList>
            <consortium name="The Broad Institute Genomics Platform"/>
            <consortium name="The Broad Institute Genome Sequencing Center for Infectious Disease"/>
            <person name="Wu L."/>
            <person name="Ma J."/>
        </authorList>
    </citation>
    <scope>NUCLEOTIDE SEQUENCE [LARGE SCALE GENOMIC DNA]</scope>
    <source>
        <strain evidence="12">2902at01</strain>
    </source>
</reference>
<dbReference type="PANTHER" id="PTHR23421">
    <property type="entry name" value="BETA-GALACTOSIDASE RELATED"/>
    <property type="match status" value="1"/>
</dbReference>
<evidence type="ECO:0000256" key="6">
    <source>
        <dbReference type="ARBA" id="ARBA00023180"/>
    </source>
</evidence>
<dbReference type="InterPro" id="IPR025300">
    <property type="entry name" value="BetaGal_jelly_roll_dom"/>
</dbReference>
<dbReference type="InterPro" id="IPR037110">
    <property type="entry name" value="Betagal_dom2_sf"/>
</dbReference>
<feature type="domain" description="Beta-galactosidase" evidence="10">
    <location>
        <begin position="410"/>
        <end position="587"/>
    </location>
</feature>
<dbReference type="Proteomes" id="UP001595868">
    <property type="component" value="Unassembled WGS sequence"/>
</dbReference>
<dbReference type="SUPFAM" id="SSF51011">
    <property type="entry name" value="Glycosyl hydrolase domain"/>
    <property type="match status" value="1"/>
</dbReference>
<evidence type="ECO:0000313" key="12">
    <source>
        <dbReference type="Proteomes" id="UP001595868"/>
    </source>
</evidence>
<dbReference type="SUPFAM" id="SSF117100">
    <property type="entry name" value="Beta-galactosidase LacA, domain 3"/>
    <property type="match status" value="1"/>
</dbReference>
<accession>A0ABV8KP31</accession>
<evidence type="ECO:0000313" key="11">
    <source>
        <dbReference type="EMBL" id="MFC4107630.1"/>
    </source>
</evidence>
<comment type="catalytic activity">
    <reaction evidence="1">
        <text>Hydrolysis of terminal non-reducing beta-D-galactose residues in beta-D-galactosides.</text>
        <dbReference type="EC" id="3.2.1.23"/>
    </reaction>
</comment>
<organism evidence="11 12">
    <name type="scientific">Micromonospora zhanjiangensis</name>
    <dbReference type="NCBI Taxonomy" id="1522057"/>
    <lineage>
        <taxon>Bacteria</taxon>
        <taxon>Bacillati</taxon>
        <taxon>Actinomycetota</taxon>
        <taxon>Actinomycetes</taxon>
        <taxon>Micromonosporales</taxon>
        <taxon>Micromonosporaceae</taxon>
        <taxon>Micromonospora</taxon>
    </lineage>
</organism>
<keyword evidence="6" id="KW-0325">Glycoprotein</keyword>
<dbReference type="Pfam" id="PF13364">
    <property type="entry name" value="BetaGal_ABD2"/>
    <property type="match status" value="2"/>
</dbReference>
<evidence type="ECO:0000256" key="9">
    <source>
        <dbReference type="SAM" id="SignalP"/>
    </source>
</evidence>
<dbReference type="InterPro" id="IPR031330">
    <property type="entry name" value="Gly_Hdrlase_35_cat"/>
</dbReference>
<protein>
    <recommendedName>
        <fullName evidence="3">beta-galactosidase</fullName>
        <ecNumber evidence="3">3.2.1.23</ecNumber>
    </recommendedName>
</protein>
<dbReference type="InterPro" id="IPR018954">
    <property type="entry name" value="Betagal_dom2"/>
</dbReference>
<dbReference type="InterPro" id="IPR025972">
    <property type="entry name" value="BetaGal_dom3"/>
</dbReference>
<keyword evidence="4 9" id="KW-0732">Signal</keyword>
<name>A0ABV8KP31_9ACTN</name>
<dbReference type="SMART" id="SM01029">
    <property type="entry name" value="BetaGal_dom2"/>
    <property type="match status" value="1"/>
</dbReference>
<dbReference type="InterPro" id="IPR001944">
    <property type="entry name" value="Glycoside_Hdrlase_35"/>
</dbReference>
<evidence type="ECO:0000256" key="1">
    <source>
        <dbReference type="ARBA" id="ARBA00001412"/>
    </source>
</evidence>
<dbReference type="Pfam" id="PF01301">
    <property type="entry name" value="Glyco_hydro_35"/>
    <property type="match status" value="1"/>
</dbReference>
<dbReference type="Pfam" id="PF13363">
    <property type="entry name" value="BetaGal_dom3"/>
    <property type="match status" value="1"/>
</dbReference>
<dbReference type="EMBL" id="JBHSBN010000010">
    <property type="protein sequence ID" value="MFC4107630.1"/>
    <property type="molecule type" value="Genomic_DNA"/>
</dbReference>
<dbReference type="PRINTS" id="PR00742">
    <property type="entry name" value="GLHYDRLASE35"/>
</dbReference>
<dbReference type="Gene3D" id="2.102.20.10">
    <property type="entry name" value="Beta-galactosidase, domain 2"/>
    <property type="match status" value="1"/>
</dbReference>
<evidence type="ECO:0000256" key="2">
    <source>
        <dbReference type="ARBA" id="ARBA00009809"/>
    </source>
</evidence>
<evidence type="ECO:0000256" key="3">
    <source>
        <dbReference type="ARBA" id="ARBA00012756"/>
    </source>
</evidence>
<dbReference type="InterPro" id="IPR008979">
    <property type="entry name" value="Galactose-bd-like_sf"/>
</dbReference>
<evidence type="ECO:0000256" key="7">
    <source>
        <dbReference type="ARBA" id="ARBA00023295"/>
    </source>
</evidence>
<evidence type="ECO:0000256" key="4">
    <source>
        <dbReference type="ARBA" id="ARBA00022729"/>
    </source>
</evidence>
<dbReference type="InterPro" id="IPR036833">
    <property type="entry name" value="BetaGal_dom3_sf"/>
</dbReference>
<dbReference type="Gene3D" id="2.60.120.260">
    <property type="entry name" value="Galactose-binding domain-like"/>
    <property type="match status" value="2"/>
</dbReference>
<gene>
    <name evidence="11" type="ORF">ACFOX0_17080</name>
</gene>
<dbReference type="Gene3D" id="2.60.390.10">
    <property type="entry name" value="Beta-galactosidase, domain 3"/>
    <property type="match status" value="1"/>
</dbReference>
<proteinExistence type="inferred from homology"/>
<dbReference type="SUPFAM" id="SSF49785">
    <property type="entry name" value="Galactose-binding domain-like"/>
    <property type="match status" value="2"/>
</dbReference>
<dbReference type="SUPFAM" id="SSF51445">
    <property type="entry name" value="(Trans)glycosidases"/>
    <property type="match status" value="1"/>
</dbReference>
<dbReference type="Gene3D" id="3.20.20.80">
    <property type="entry name" value="Glycosidases"/>
    <property type="match status" value="1"/>
</dbReference>
<comment type="similarity">
    <text evidence="2 8">Belongs to the glycosyl hydrolase 35 family.</text>
</comment>
<feature type="signal peptide" evidence="9">
    <location>
        <begin position="1"/>
        <end position="25"/>
    </location>
</feature>
<keyword evidence="12" id="KW-1185">Reference proteome</keyword>